<reference evidence="5" key="1">
    <citation type="journal article" date="2019" name="Int. J. Syst. Evol. Microbiol.">
        <title>The Global Catalogue of Microorganisms (GCM) 10K type strain sequencing project: providing services to taxonomists for standard genome sequencing and annotation.</title>
        <authorList>
            <consortium name="The Broad Institute Genomics Platform"/>
            <consortium name="The Broad Institute Genome Sequencing Center for Infectious Disease"/>
            <person name="Wu L."/>
            <person name="Ma J."/>
        </authorList>
    </citation>
    <scope>NUCLEOTIDE SEQUENCE [LARGE SCALE GENOMIC DNA]</scope>
    <source>
        <strain evidence="5">CCUG 60023</strain>
    </source>
</reference>
<evidence type="ECO:0000256" key="1">
    <source>
        <dbReference type="ARBA" id="ARBA00001933"/>
    </source>
</evidence>
<dbReference type="EMBL" id="JBHTJV010000009">
    <property type="protein sequence ID" value="MFD0916926.1"/>
    <property type="molecule type" value="Genomic_DNA"/>
</dbReference>
<feature type="domain" description="Aminotransferase class I/classII large" evidence="3">
    <location>
        <begin position="75"/>
        <end position="421"/>
    </location>
</feature>
<dbReference type="InterPro" id="IPR015422">
    <property type="entry name" value="PyrdxlP-dep_Trfase_small"/>
</dbReference>
<accession>A0ABW3FEK3</accession>
<protein>
    <submittedName>
        <fullName evidence="4">Aminotransferase class I/II-fold pyridoxal phosphate-dependent enzyme</fullName>
    </submittedName>
</protein>
<dbReference type="Gene3D" id="3.90.1150.10">
    <property type="entry name" value="Aspartate Aminotransferase, domain 1"/>
    <property type="match status" value="1"/>
</dbReference>
<keyword evidence="2" id="KW-0808">Transferase</keyword>
<evidence type="ECO:0000313" key="4">
    <source>
        <dbReference type="EMBL" id="MFD0916926.1"/>
    </source>
</evidence>
<dbReference type="PANTHER" id="PTHR13693">
    <property type="entry name" value="CLASS II AMINOTRANSFERASE/8-AMINO-7-OXONONANOATE SYNTHASE"/>
    <property type="match status" value="1"/>
</dbReference>
<dbReference type="InterPro" id="IPR050087">
    <property type="entry name" value="AON_synthase_class-II"/>
</dbReference>
<comment type="cofactor">
    <cofactor evidence="1">
        <name>pyridoxal 5'-phosphate</name>
        <dbReference type="ChEBI" id="CHEBI:597326"/>
    </cofactor>
</comment>
<keyword evidence="5" id="KW-1185">Reference proteome</keyword>
<dbReference type="InterPro" id="IPR015424">
    <property type="entry name" value="PyrdxlP-dep_Trfase"/>
</dbReference>
<dbReference type="Proteomes" id="UP001597101">
    <property type="component" value="Unassembled WGS sequence"/>
</dbReference>
<evidence type="ECO:0000259" key="3">
    <source>
        <dbReference type="Pfam" id="PF00155"/>
    </source>
</evidence>
<dbReference type="Gene3D" id="3.40.640.10">
    <property type="entry name" value="Type I PLP-dependent aspartate aminotransferase-like (Major domain)"/>
    <property type="match status" value="1"/>
</dbReference>
<keyword evidence="4" id="KW-0032">Aminotransferase</keyword>
<dbReference type="InterPro" id="IPR004839">
    <property type="entry name" value="Aminotransferase_I/II_large"/>
</dbReference>
<proteinExistence type="predicted"/>
<evidence type="ECO:0000313" key="5">
    <source>
        <dbReference type="Proteomes" id="UP001597101"/>
    </source>
</evidence>
<dbReference type="GO" id="GO:0008483">
    <property type="term" value="F:transaminase activity"/>
    <property type="evidence" value="ECO:0007669"/>
    <property type="project" value="UniProtKB-KW"/>
</dbReference>
<gene>
    <name evidence="4" type="ORF">ACFQ14_10955</name>
</gene>
<dbReference type="SUPFAM" id="SSF53383">
    <property type="entry name" value="PLP-dependent transferases"/>
    <property type="match status" value="1"/>
</dbReference>
<dbReference type="Pfam" id="PF00155">
    <property type="entry name" value="Aminotran_1_2"/>
    <property type="match status" value="1"/>
</dbReference>
<dbReference type="RefSeq" id="WP_377212769.1">
    <property type="nucleotide sequence ID" value="NZ_JBHTJV010000009.1"/>
</dbReference>
<dbReference type="InterPro" id="IPR015421">
    <property type="entry name" value="PyrdxlP-dep_Trfase_major"/>
</dbReference>
<comment type="caution">
    <text evidence="4">The sequence shown here is derived from an EMBL/GenBank/DDBJ whole genome shotgun (WGS) entry which is preliminary data.</text>
</comment>
<dbReference type="PANTHER" id="PTHR13693:SF103">
    <property type="entry name" value="AMINOTRANSFERASE CLASS I_CLASSII DOMAIN-CONTAINING PROTEIN"/>
    <property type="match status" value="1"/>
</dbReference>
<name>A0ABW3FEK3_9HYPH</name>
<evidence type="ECO:0000256" key="2">
    <source>
        <dbReference type="ARBA" id="ARBA00022679"/>
    </source>
</evidence>
<sequence length="449" mass="48889">MKKTTETNVPQAALEGSMRDFRVISGDNLVERCDQFFNWQDTRRQSGTWPFSRATEQGPAASCAVRDDTGVLAEGVNFASQDYLSLSSHPAVHEAAQAAIRDFGVHSAGSPALVGNISTSIMLERRIADFLQMEEAILFPTGWAAGFGVIKGLVRSSDYIVMDALSHACLQTGAQASTRNVLLYRHNNLEHCRERLASIRAKDTENAIMLVTEGLFSMDSDTPDIEGLQELANEYNATLMVDVAHDFGNLGEDGSGHIGIQNMLGKVDLVMGSFSKTFGSNGGFVATNSRALKEYLRFYSPSCTFSNAMSPIQIATVSKALDIIQTQEGKQLREKLMMNVLSLREKIRERGMDVYGDPSAIVAVKTGDEGLARMTARLLPQVGLLANLVEFPAVQKGQARFRLQVMANHSEQEIEAAASRIDYAMNMAGHQLELVNKGEAAETPVALAS</sequence>
<organism evidence="4 5">
    <name type="scientific">Pseudahrensia aquimaris</name>
    <dbReference type="NCBI Taxonomy" id="744461"/>
    <lineage>
        <taxon>Bacteria</taxon>
        <taxon>Pseudomonadati</taxon>
        <taxon>Pseudomonadota</taxon>
        <taxon>Alphaproteobacteria</taxon>
        <taxon>Hyphomicrobiales</taxon>
        <taxon>Ahrensiaceae</taxon>
        <taxon>Pseudahrensia</taxon>
    </lineage>
</organism>